<organism evidence="2 3">
    <name type="scientific">Stieleria marina</name>
    <dbReference type="NCBI Taxonomy" id="1930275"/>
    <lineage>
        <taxon>Bacteria</taxon>
        <taxon>Pseudomonadati</taxon>
        <taxon>Planctomycetota</taxon>
        <taxon>Planctomycetia</taxon>
        <taxon>Pirellulales</taxon>
        <taxon>Pirellulaceae</taxon>
        <taxon>Stieleria</taxon>
    </lineage>
</organism>
<sequence>MRVESRLIGELVPMMASLMDGLGDSEGVVTRATMEMRLKRIQFAAEFDSEKSHKASFLTSPPIRVLFRFLMPYTYAREVEREHITQQAYEQMQALRERRQMEQRKLEEGIKSKRTTRKTRIRRKSS</sequence>
<evidence type="ECO:0000313" key="3">
    <source>
        <dbReference type="Proteomes" id="UP000319817"/>
    </source>
</evidence>
<evidence type="ECO:0000313" key="2">
    <source>
        <dbReference type="EMBL" id="QDT13078.1"/>
    </source>
</evidence>
<protein>
    <submittedName>
        <fullName evidence="2">Uncharacterized protein</fullName>
    </submittedName>
</protein>
<dbReference type="AlphaFoldDB" id="A0A517P128"/>
<feature type="compositionally biased region" description="Basic and acidic residues" evidence="1">
    <location>
        <begin position="100"/>
        <end position="111"/>
    </location>
</feature>
<reference evidence="2 3" key="1">
    <citation type="submission" date="2019-02" db="EMBL/GenBank/DDBJ databases">
        <title>Deep-cultivation of Planctomycetes and their phenomic and genomic characterization uncovers novel biology.</title>
        <authorList>
            <person name="Wiegand S."/>
            <person name="Jogler M."/>
            <person name="Boedeker C."/>
            <person name="Pinto D."/>
            <person name="Vollmers J."/>
            <person name="Rivas-Marin E."/>
            <person name="Kohn T."/>
            <person name="Peeters S.H."/>
            <person name="Heuer A."/>
            <person name="Rast P."/>
            <person name="Oberbeckmann S."/>
            <person name="Bunk B."/>
            <person name="Jeske O."/>
            <person name="Meyerdierks A."/>
            <person name="Storesund J.E."/>
            <person name="Kallscheuer N."/>
            <person name="Luecker S."/>
            <person name="Lage O.M."/>
            <person name="Pohl T."/>
            <person name="Merkel B.J."/>
            <person name="Hornburger P."/>
            <person name="Mueller R.-W."/>
            <person name="Bruemmer F."/>
            <person name="Labrenz M."/>
            <person name="Spormann A.M."/>
            <person name="Op den Camp H."/>
            <person name="Overmann J."/>
            <person name="Amann R."/>
            <person name="Jetten M.S.M."/>
            <person name="Mascher T."/>
            <person name="Medema M.H."/>
            <person name="Devos D.P."/>
            <person name="Kaster A.-K."/>
            <person name="Ovreas L."/>
            <person name="Rohde M."/>
            <person name="Galperin M.Y."/>
            <person name="Jogler C."/>
        </authorList>
    </citation>
    <scope>NUCLEOTIDE SEQUENCE [LARGE SCALE GENOMIC DNA]</scope>
    <source>
        <strain evidence="2 3">K23_9</strain>
    </source>
</reference>
<feature type="compositionally biased region" description="Basic residues" evidence="1">
    <location>
        <begin position="112"/>
        <end position="126"/>
    </location>
</feature>
<keyword evidence="3" id="KW-1185">Reference proteome</keyword>
<gene>
    <name evidence="2" type="ORF">K239x_50940</name>
</gene>
<evidence type="ECO:0000256" key="1">
    <source>
        <dbReference type="SAM" id="MobiDB-lite"/>
    </source>
</evidence>
<dbReference type="Proteomes" id="UP000319817">
    <property type="component" value="Chromosome"/>
</dbReference>
<dbReference type="EMBL" id="CP036526">
    <property type="protein sequence ID" value="QDT13078.1"/>
    <property type="molecule type" value="Genomic_DNA"/>
</dbReference>
<proteinExistence type="predicted"/>
<accession>A0A517P128</accession>
<feature type="region of interest" description="Disordered" evidence="1">
    <location>
        <begin position="100"/>
        <end position="126"/>
    </location>
</feature>
<name>A0A517P128_9BACT</name>